<dbReference type="EMBL" id="GADI01004685">
    <property type="protein sequence ID" value="JAA69123.1"/>
    <property type="molecule type" value="mRNA"/>
</dbReference>
<accession>A0A0K8RE65</accession>
<evidence type="ECO:0000313" key="2">
    <source>
        <dbReference type="EMBL" id="JAA69123.1"/>
    </source>
</evidence>
<feature type="signal peptide" evidence="1">
    <location>
        <begin position="1"/>
        <end position="18"/>
    </location>
</feature>
<keyword evidence="1" id="KW-0732">Signal</keyword>
<proteinExistence type="evidence at transcript level"/>
<sequence>MQLVVFAVVLIVPSFLSGESFSQTTEVPDECGVYIVEGGDRVCSGLGSHFSHFDPNTCSVICTGGTGQTLPDSVCSQGEVDCDSEEVKRKLRKWAFNM</sequence>
<feature type="chain" id="PRO_5005517107" evidence="1">
    <location>
        <begin position="19"/>
        <end position="98"/>
    </location>
</feature>
<organism evidence="2">
    <name type="scientific">Ixodes ricinus</name>
    <name type="common">Common tick</name>
    <name type="synonym">Acarus ricinus</name>
    <dbReference type="NCBI Taxonomy" id="34613"/>
    <lineage>
        <taxon>Eukaryota</taxon>
        <taxon>Metazoa</taxon>
        <taxon>Ecdysozoa</taxon>
        <taxon>Arthropoda</taxon>
        <taxon>Chelicerata</taxon>
        <taxon>Arachnida</taxon>
        <taxon>Acari</taxon>
        <taxon>Parasitiformes</taxon>
        <taxon>Ixodida</taxon>
        <taxon>Ixodoidea</taxon>
        <taxon>Ixodidae</taxon>
        <taxon>Ixodinae</taxon>
        <taxon>Ixodes</taxon>
    </lineage>
</organism>
<name>A0A0K8RE65_IXORI</name>
<protein>
    <submittedName>
        <fullName evidence="2">Putative ixodes 10 kDa peptide protein</fullName>
    </submittedName>
</protein>
<dbReference type="AlphaFoldDB" id="A0A0K8RE65"/>
<reference evidence="2" key="1">
    <citation type="submission" date="2012-12" db="EMBL/GenBank/DDBJ databases">
        <title>Identification and characterization of a phenylalanine ammonia-lyase gene family in Isatis indigotica Fort.</title>
        <authorList>
            <person name="Liu Q."/>
            <person name="Chen J."/>
            <person name="Zhou X."/>
            <person name="Di P."/>
            <person name="Xiao Y."/>
            <person name="Xuan H."/>
            <person name="Zhang L."/>
            <person name="Chen W."/>
        </authorList>
    </citation>
    <scope>NUCLEOTIDE SEQUENCE</scope>
    <source>
        <tissue evidence="2">Salivary gland</tissue>
    </source>
</reference>
<evidence type="ECO:0000256" key="1">
    <source>
        <dbReference type="SAM" id="SignalP"/>
    </source>
</evidence>